<comment type="caution">
    <text evidence="5">The sequence shown here is derived from an EMBL/GenBank/DDBJ whole genome shotgun (WGS) entry which is preliminary data.</text>
</comment>
<dbReference type="GO" id="GO:0051536">
    <property type="term" value="F:iron-sulfur cluster binding"/>
    <property type="evidence" value="ECO:0007669"/>
    <property type="project" value="UniProtKB-KW"/>
</dbReference>
<keyword evidence="3" id="KW-0411">Iron-sulfur</keyword>
<evidence type="ECO:0000256" key="1">
    <source>
        <dbReference type="ARBA" id="ARBA00022723"/>
    </source>
</evidence>
<dbReference type="AlphaFoldDB" id="A0A974GWC0"/>
<dbReference type="Proteomes" id="UP000611629">
    <property type="component" value="Unassembled WGS sequence"/>
</dbReference>
<sequence length="163" mass="18214">MFKKTGVATKNMVEEKLPSKEIREKGPYAIFECFQEIPCNPCSTVCKSNAVKDFENINNIPEVDCENCTGCALCVSICPGLACFVIDETYSDNEVLIKLPYEFLPLPEVNSIVDALDREGRVVGKAKVLKVQDNKKLDHTNIITISVPKEIFLDVRNIGLEEK</sequence>
<name>A0A974GWC0_SEDHY</name>
<dbReference type="InterPro" id="IPR017896">
    <property type="entry name" value="4Fe4S_Fe-S-bd"/>
</dbReference>
<dbReference type="InterPro" id="IPR017900">
    <property type="entry name" value="4Fe4S_Fe_S_CS"/>
</dbReference>
<protein>
    <submittedName>
        <fullName evidence="5">4Fe-4S ferredoxin</fullName>
    </submittedName>
</protein>
<evidence type="ECO:0000259" key="4">
    <source>
        <dbReference type="PROSITE" id="PS51379"/>
    </source>
</evidence>
<dbReference type="PROSITE" id="PS00198">
    <property type="entry name" value="4FE4S_FER_1"/>
    <property type="match status" value="1"/>
</dbReference>
<evidence type="ECO:0000313" key="5">
    <source>
        <dbReference type="EMBL" id="NYB74151.1"/>
    </source>
</evidence>
<reference evidence="5" key="1">
    <citation type="submission" date="2020-07" db="EMBL/GenBank/DDBJ databases">
        <title>Genomic analysis of a strain of Sedimentibacter Hydroxybenzoicus DSM7310.</title>
        <authorList>
            <person name="Ma S."/>
        </authorList>
    </citation>
    <scope>NUCLEOTIDE SEQUENCE</scope>
    <source>
        <strain evidence="5">DSM 7310</strain>
    </source>
</reference>
<evidence type="ECO:0000256" key="3">
    <source>
        <dbReference type="ARBA" id="ARBA00023014"/>
    </source>
</evidence>
<dbReference type="EMBL" id="JACBNQ010000007">
    <property type="protein sequence ID" value="NYB74151.1"/>
    <property type="molecule type" value="Genomic_DNA"/>
</dbReference>
<evidence type="ECO:0000256" key="2">
    <source>
        <dbReference type="ARBA" id="ARBA00023004"/>
    </source>
</evidence>
<dbReference type="RefSeq" id="WP_179237840.1">
    <property type="nucleotide sequence ID" value="NZ_JACBNQ010000007.1"/>
</dbReference>
<feature type="domain" description="4Fe-4S ferredoxin-type" evidence="4">
    <location>
        <begin position="59"/>
        <end position="89"/>
    </location>
</feature>
<accession>A0A974GWC0</accession>
<dbReference type="PROSITE" id="PS51379">
    <property type="entry name" value="4FE4S_FER_2"/>
    <property type="match status" value="1"/>
</dbReference>
<keyword evidence="1" id="KW-0479">Metal-binding</keyword>
<proteinExistence type="predicted"/>
<gene>
    <name evidence="5" type="ORF">HZF24_08340</name>
</gene>
<keyword evidence="2" id="KW-0408">Iron</keyword>
<keyword evidence="6" id="KW-1185">Reference proteome</keyword>
<dbReference type="GO" id="GO:0046872">
    <property type="term" value="F:metal ion binding"/>
    <property type="evidence" value="ECO:0007669"/>
    <property type="project" value="UniProtKB-KW"/>
</dbReference>
<dbReference type="Gene3D" id="3.30.70.20">
    <property type="match status" value="1"/>
</dbReference>
<dbReference type="SUPFAM" id="SSF54862">
    <property type="entry name" value="4Fe-4S ferredoxins"/>
    <property type="match status" value="1"/>
</dbReference>
<evidence type="ECO:0000313" key="6">
    <source>
        <dbReference type="Proteomes" id="UP000611629"/>
    </source>
</evidence>
<organism evidence="5 6">
    <name type="scientific">Sedimentibacter hydroxybenzoicus DSM 7310</name>
    <dbReference type="NCBI Taxonomy" id="1123245"/>
    <lineage>
        <taxon>Bacteria</taxon>
        <taxon>Bacillati</taxon>
        <taxon>Bacillota</taxon>
        <taxon>Tissierellia</taxon>
        <taxon>Sedimentibacter</taxon>
    </lineage>
</organism>